<reference evidence="7 9" key="1">
    <citation type="journal article" date="2011" name="Nature">
        <title>The Medicago genome provides insight into the evolution of rhizobial symbioses.</title>
        <authorList>
            <person name="Young N.D."/>
            <person name="Debelle F."/>
            <person name="Oldroyd G.E."/>
            <person name="Geurts R."/>
            <person name="Cannon S.B."/>
            <person name="Udvardi M.K."/>
            <person name="Benedito V.A."/>
            <person name="Mayer K.F."/>
            <person name="Gouzy J."/>
            <person name="Schoof H."/>
            <person name="Van de Peer Y."/>
            <person name="Proost S."/>
            <person name="Cook D.R."/>
            <person name="Meyers B.C."/>
            <person name="Spannagl M."/>
            <person name="Cheung F."/>
            <person name="De Mita S."/>
            <person name="Krishnakumar V."/>
            <person name="Gundlach H."/>
            <person name="Zhou S."/>
            <person name="Mudge J."/>
            <person name="Bharti A.K."/>
            <person name="Murray J.D."/>
            <person name="Naoumkina M.A."/>
            <person name="Rosen B."/>
            <person name="Silverstein K.A."/>
            <person name="Tang H."/>
            <person name="Rombauts S."/>
            <person name="Zhao P.X."/>
            <person name="Zhou P."/>
            <person name="Barbe V."/>
            <person name="Bardou P."/>
            <person name="Bechner M."/>
            <person name="Bellec A."/>
            <person name="Berger A."/>
            <person name="Berges H."/>
            <person name="Bidwell S."/>
            <person name="Bisseling T."/>
            <person name="Choisne N."/>
            <person name="Couloux A."/>
            <person name="Denny R."/>
            <person name="Deshpande S."/>
            <person name="Dai X."/>
            <person name="Doyle J.J."/>
            <person name="Dudez A.M."/>
            <person name="Farmer A.D."/>
            <person name="Fouteau S."/>
            <person name="Franken C."/>
            <person name="Gibelin C."/>
            <person name="Gish J."/>
            <person name="Goldstein S."/>
            <person name="Gonzalez A.J."/>
            <person name="Green P.J."/>
            <person name="Hallab A."/>
            <person name="Hartog M."/>
            <person name="Hua A."/>
            <person name="Humphray S.J."/>
            <person name="Jeong D.H."/>
            <person name="Jing Y."/>
            <person name="Jocker A."/>
            <person name="Kenton S.M."/>
            <person name="Kim D.J."/>
            <person name="Klee K."/>
            <person name="Lai H."/>
            <person name="Lang C."/>
            <person name="Lin S."/>
            <person name="Macmil S.L."/>
            <person name="Magdelenat G."/>
            <person name="Matthews L."/>
            <person name="McCorrison J."/>
            <person name="Monaghan E.L."/>
            <person name="Mun J.H."/>
            <person name="Najar F.Z."/>
            <person name="Nicholson C."/>
            <person name="Noirot C."/>
            <person name="O'Bleness M."/>
            <person name="Paule C.R."/>
            <person name="Poulain J."/>
            <person name="Prion F."/>
            <person name="Qin B."/>
            <person name="Qu C."/>
            <person name="Retzel E.F."/>
            <person name="Riddle C."/>
            <person name="Sallet E."/>
            <person name="Samain S."/>
            <person name="Samson N."/>
            <person name="Sanders I."/>
            <person name="Saurat O."/>
            <person name="Scarpelli C."/>
            <person name="Schiex T."/>
            <person name="Segurens B."/>
            <person name="Severin A.J."/>
            <person name="Sherrier D.J."/>
            <person name="Shi R."/>
            <person name="Sims S."/>
            <person name="Singer S.R."/>
            <person name="Sinharoy S."/>
            <person name="Sterck L."/>
            <person name="Viollet A."/>
            <person name="Wang B.B."/>
            <person name="Wang K."/>
            <person name="Wang M."/>
            <person name="Wang X."/>
            <person name="Warfsmann J."/>
            <person name="Weissenbach J."/>
            <person name="White D.D."/>
            <person name="White J.D."/>
            <person name="Wiley G.B."/>
            <person name="Wincker P."/>
            <person name="Xing Y."/>
            <person name="Yang L."/>
            <person name="Yao Z."/>
            <person name="Ying F."/>
            <person name="Zhai J."/>
            <person name="Zhou L."/>
            <person name="Zuber A."/>
            <person name="Denarie J."/>
            <person name="Dixon R.A."/>
            <person name="May G.D."/>
            <person name="Schwartz D.C."/>
            <person name="Rogers J."/>
            <person name="Quetier F."/>
            <person name="Town C.D."/>
            <person name="Roe B.A."/>
        </authorList>
    </citation>
    <scope>NUCLEOTIDE SEQUENCE [LARGE SCALE GENOMIC DNA]</scope>
    <source>
        <strain evidence="7">A17</strain>
        <strain evidence="8 9">cv. Jemalong A17</strain>
    </source>
</reference>
<dbReference type="Pfam" id="PF26168">
    <property type="entry name" value="Glyco_transf_N"/>
    <property type="match status" value="1"/>
</dbReference>
<evidence type="ECO:0000256" key="2">
    <source>
        <dbReference type="ARBA" id="ARBA00022676"/>
    </source>
</evidence>
<protein>
    <recommendedName>
        <fullName evidence="5">Glycosyltransferase</fullName>
        <ecNumber evidence="5">2.4.1.-</ecNumber>
    </recommendedName>
</protein>
<dbReference type="SUPFAM" id="SSF53756">
    <property type="entry name" value="UDP-Glycosyltransferase/glycogen phosphorylase"/>
    <property type="match status" value="1"/>
</dbReference>
<keyword evidence="9" id="KW-1185">Reference proteome</keyword>
<evidence type="ECO:0000256" key="1">
    <source>
        <dbReference type="ARBA" id="ARBA00009995"/>
    </source>
</evidence>
<dbReference type="HOGENOM" id="CLU_001724_2_3_1"/>
<dbReference type="InterPro" id="IPR002213">
    <property type="entry name" value="UDP_glucos_trans"/>
</dbReference>
<dbReference type="CDD" id="cd03784">
    <property type="entry name" value="GT1_Gtf-like"/>
    <property type="match status" value="1"/>
</dbReference>
<evidence type="ECO:0000256" key="4">
    <source>
        <dbReference type="RuleBase" id="RU003718"/>
    </source>
</evidence>
<dbReference type="EnsemblPlants" id="KEH23150">
    <property type="protein sequence ID" value="KEH23150"/>
    <property type="gene ID" value="MTR_7g067120"/>
</dbReference>
<dbReference type="OrthoDB" id="5835829at2759"/>
<dbReference type="PROSITE" id="PS00375">
    <property type="entry name" value="UDPGT"/>
    <property type="match status" value="1"/>
</dbReference>
<dbReference type="PANTHER" id="PTHR48049">
    <property type="entry name" value="GLYCOSYLTRANSFERASE"/>
    <property type="match status" value="1"/>
</dbReference>
<comment type="similarity">
    <text evidence="1 4">Belongs to the UDP-glycosyltransferase family.</text>
</comment>
<gene>
    <name evidence="8" type="primary">25498735</name>
    <name evidence="7" type="ordered locus">MTR_7g067120</name>
</gene>
<evidence type="ECO:0000313" key="8">
    <source>
        <dbReference type="EnsemblPlants" id="KEH23150"/>
    </source>
</evidence>
<keyword evidence="3 4" id="KW-0808">Transferase</keyword>
<dbReference type="Proteomes" id="UP000002051">
    <property type="component" value="Unassembled WGS sequence"/>
</dbReference>
<organism evidence="7 9">
    <name type="scientific">Medicago truncatula</name>
    <name type="common">Barrel medic</name>
    <name type="synonym">Medicago tribuloides</name>
    <dbReference type="NCBI Taxonomy" id="3880"/>
    <lineage>
        <taxon>Eukaryota</taxon>
        <taxon>Viridiplantae</taxon>
        <taxon>Streptophyta</taxon>
        <taxon>Embryophyta</taxon>
        <taxon>Tracheophyta</taxon>
        <taxon>Spermatophyta</taxon>
        <taxon>Magnoliopsida</taxon>
        <taxon>eudicotyledons</taxon>
        <taxon>Gunneridae</taxon>
        <taxon>Pentapetalae</taxon>
        <taxon>rosids</taxon>
        <taxon>fabids</taxon>
        <taxon>Fabales</taxon>
        <taxon>Fabaceae</taxon>
        <taxon>Papilionoideae</taxon>
        <taxon>50 kb inversion clade</taxon>
        <taxon>NPAAA clade</taxon>
        <taxon>Hologalegina</taxon>
        <taxon>IRL clade</taxon>
        <taxon>Trifolieae</taxon>
        <taxon>Medicago</taxon>
    </lineage>
</organism>
<dbReference type="GO" id="GO:0035251">
    <property type="term" value="F:UDP-glucosyltransferase activity"/>
    <property type="evidence" value="ECO:0000318"/>
    <property type="project" value="GO_Central"/>
</dbReference>
<keyword evidence="2 4" id="KW-0328">Glycosyltransferase</keyword>
<evidence type="ECO:0000256" key="3">
    <source>
        <dbReference type="ARBA" id="ARBA00022679"/>
    </source>
</evidence>
<dbReference type="EMBL" id="CM001223">
    <property type="protein sequence ID" value="KEH23150.1"/>
    <property type="molecule type" value="Genomic_DNA"/>
</dbReference>
<dbReference type="KEGG" id="mtr:25498735"/>
<dbReference type="FunFam" id="3.40.50.2000:FF:000037">
    <property type="entry name" value="Glycosyltransferase"/>
    <property type="match status" value="1"/>
</dbReference>
<dbReference type="PANTHER" id="PTHR48049:SF60">
    <property type="entry name" value="UDP-GLYCOSYLTRANSFERASE 91B1"/>
    <property type="match status" value="1"/>
</dbReference>
<evidence type="ECO:0000256" key="5">
    <source>
        <dbReference type="RuleBase" id="RU362057"/>
    </source>
</evidence>
<dbReference type="InterPro" id="IPR050481">
    <property type="entry name" value="UDP-glycosyltransf_plant"/>
</dbReference>
<dbReference type="InterPro" id="IPR035595">
    <property type="entry name" value="UDP_glycos_trans_CS"/>
</dbReference>
<dbReference type="AlphaFoldDB" id="A0A072UBD4"/>
<proteinExistence type="inferred from homology"/>
<evidence type="ECO:0000259" key="6">
    <source>
        <dbReference type="Pfam" id="PF26168"/>
    </source>
</evidence>
<evidence type="ECO:0000313" key="7">
    <source>
        <dbReference type="EMBL" id="KEH23150.1"/>
    </source>
</evidence>
<feature type="domain" description="Glycosyltransferase N-terminal" evidence="6">
    <location>
        <begin position="10"/>
        <end position="216"/>
    </location>
</feature>
<accession>A0A072UBD4</accession>
<dbReference type="EC" id="2.4.1.-" evidence="5"/>
<sequence length="434" mass="49599">MEDNPKKFHIAVFPWLAFGHISPFFELSKLIAEKGHKISFISTPRNIKRLPKLPPNLQPLVNFVELSLPHIDQLPEHAEATMDIPSHLVPYLKKAFDGLQQPLIEFLEKSNPDCVIYDFAPYWLSPILSKFGILSIFFSIFTAFGMCFGVKVMVGKSNDEDNIISADYLEQNESGVTDVFRVKETLFGADFIAARSCMEIEGKFLELIENLCKKKVIPVGLLPPSLQIGEEKNDENWDTILKWLDKHEKWSVVYVAFGSEVILSDEEFTEIAKGLELSSFPYLWILKNQVKDDWLVENQSNKKGLIWSNWAPQLRILSHESIGGFLTHCGWSSVIESLQVGCPLIMLPFNSEQDLNAIPLEEKMVGVKVQRNDEKFNRDSVAKAMRSVMLKDEGESYRSKAEEMSKIVGDKELHQKYIDDFVDYVELHILTSKH</sequence>
<dbReference type="Pfam" id="PF00201">
    <property type="entry name" value="UDPGT"/>
    <property type="match status" value="1"/>
</dbReference>
<reference evidence="7 9" key="2">
    <citation type="journal article" date="2014" name="BMC Genomics">
        <title>An improved genome release (version Mt4.0) for the model legume Medicago truncatula.</title>
        <authorList>
            <person name="Tang H."/>
            <person name="Krishnakumar V."/>
            <person name="Bidwell S."/>
            <person name="Rosen B."/>
            <person name="Chan A."/>
            <person name="Zhou S."/>
            <person name="Gentzbittel L."/>
            <person name="Childs K.L."/>
            <person name="Yandell M."/>
            <person name="Gundlach H."/>
            <person name="Mayer K.F."/>
            <person name="Schwartz D.C."/>
            <person name="Town C.D."/>
        </authorList>
    </citation>
    <scope>GENOME REANNOTATION</scope>
    <source>
        <strain evidence="7">A17</strain>
        <strain evidence="8 9">cv. Jemalong A17</strain>
    </source>
</reference>
<evidence type="ECO:0000313" key="9">
    <source>
        <dbReference type="Proteomes" id="UP000002051"/>
    </source>
</evidence>
<reference evidence="8" key="3">
    <citation type="submission" date="2015-04" db="UniProtKB">
        <authorList>
            <consortium name="EnsemblPlants"/>
        </authorList>
    </citation>
    <scope>IDENTIFICATION</scope>
    <source>
        <strain evidence="8">cv. Jemalong A17</strain>
    </source>
</reference>
<dbReference type="InterPro" id="IPR058980">
    <property type="entry name" value="Glyco_transf_N"/>
</dbReference>
<name>A0A072UBD4_MEDTR</name>
<dbReference type="Gene3D" id="3.40.50.2000">
    <property type="entry name" value="Glycogen Phosphorylase B"/>
    <property type="match status" value="2"/>
</dbReference>